<dbReference type="GO" id="GO:0003824">
    <property type="term" value="F:catalytic activity"/>
    <property type="evidence" value="ECO:0007669"/>
    <property type="project" value="InterPro"/>
</dbReference>
<accession>A0A7G7CLW8</accession>
<dbReference type="PANTHER" id="PTHR30212">
    <property type="entry name" value="PROTEIN YIIM"/>
    <property type="match status" value="1"/>
</dbReference>
<proteinExistence type="predicted"/>
<evidence type="ECO:0000313" key="3">
    <source>
        <dbReference type="Proteomes" id="UP000515743"/>
    </source>
</evidence>
<feature type="domain" description="MOSC" evidence="1">
    <location>
        <begin position="34"/>
        <end position="168"/>
    </location>
</feature>
<dbReference type="InterPro" id="IPR011037">
    <property type="entry name" value="Pyrv_Knase-like_insert_dom_sf"/>
</dbReference>
<name>A0A7G7CLW8_9CORY</name>
<dbReference type="PANTHER" id="PTHR30212:SF2">
    <property type="entry name" value="PROTEIN YIIM"/>
    <property type="match status" value="1"/>
</dbReference>
<dbReference type="Proteomes" id="UP000515743">
    <property type="component" value="Chromosome"/>
</dbReference>
<dbReference type="SUPFAM" id="SSF50800">
    <property type="entry name" value="PK beta-barrel domain-like"/>
    <property type="match status" value="1"/>
</dbReference>
<dbReference type="PROSITE" id="PS51340">
    <property type="entry name" value="MOSC"/>
    <property type="match status" value="1"/>
</dbReference>
<sequence>MTCLVVSTNVAFRRDDPSGRHAYTGIDKRPEAYLDVEKPLSDSASGVAGDSIGDHEHHGGADKAVYAFAREELDWWEERLHRELPSGHFGENLTTGGVVWKDVLINQRVRVGGALLEVSVPRSPCATFSGWMGEKGWVKTFTQRGDAGAYLRVREPGRIRRDAPLTFEPAPDHGVTMGMAFAAKMGDKAAAKKVVDAEVLPPAHHDKLVKLLH</sequence>
<dbReference type="Gene3D" id="2.40.33.20">
    <property type="entry name" value="PK beta-barrel domain-like"/>
    <property type="match status" value="1"/>
</dbReference>
<dbReference type="EMBL" id="CP059404">
    <property type="protein sequence ID" value="QNE88584.1"/>
    <property type="molecule type" value="Genomic_DNA"/>
</dbReference>
<evidence type="ECO:0000313" key="2">
    <source>
        <dbReference type="EMBL" id="QNE88584.1"/>
    </source>
</evidence>
<evidence type="ECO:0000259" key="1">
    <source>
        <dbReference type="PROSITE" id="PS51340"/>
    </source>
</evidence>
<dbReference type="Pfam" id="PF03473">
    <property type="entry name" value="MOSC"/>
    <property type="match status" value="1"/>
</dbReference>
<organism evidence="2 3">
    <name type="scientific">Corynebacterium incognita</name>
    <dbReference type="NCBI Taxonomy" id="2754725"/>
    <lineage>
        <taxon>Bacteria</taxon>
        <taxon>Bacillati</taxon>
        <taxon>Actinomycetota</taxon>
        <taxon>Actinomycetes</taxon>
        <taxon>Mycobacteriales</taxon>
        <taxon>Corynebacteriaceae</taxon>
        <taxon>Corynebacterium</taxon>
    </lineage>
</organism>
<reference evidence="2 3" key="1">
    <citation type="submission" date="2020-07" db="EMBL/GenBank/DDBJ databases">
        <title>Complete genome and description of Corynebacterium incognita strain Marseille-Q3630 sp. nov.</title>
        <authorList>
            <person name="Boxberger M."/>
        </authorList>
    </citation>
    <scope>NUCLEOTIDE SEQUENCE [LARGE SCALE GENOMIC DNA]</scope>
    <source>
        <strain evidence="2 3">Marseille-Q3630</strain>
    </source>
</reference>
<protein>
    <submittedName>
        <fullName evidence="2">MOSC domain-containing protein</fullName>
    </submittedName>
</protein>
<dbReference type="InterPro" id="IPR052353">
    <property type="entry name" value="Benzoxazolinone_Detox_Enz"/>
</dbReference>
<gene>
    <name evidence="2" type="ORF">H0194_05520</name>
</gene>
<dbReference type="InterPro" id="IPR005302">
    <property type="entry name" value="MoCF_Sase_C"/>
</dbReference>
<dbReference type="KEGG" id="cik:H0194_05520"/>
<dbReference type="GO" id="GO:0030151">
    <property type="term" value="F:molybdenum ion binding"/>
    <property type="evidence" value="ECO:0007669"/>
    <property type="project" value="InterPro"/>
</dbReference>
<dbReference type="RefSeq" id="WP_185174975.1">
    <property type="nucleotide sequence ID" value="NZ_CP059404.1"/>
</dbReference>
<dbReference type="GO" id="GO:0030170">
    <property type="term" value="F:pyridoxal phosphate binding"/>
    <property type="evidence" value="ECO:0007669"/>
    <property type="project" value="InterPro"/>
</dbReference>
<keyword evidence="3" id="KW-1185">Reference proteome</keyword>
<dbReference type="AlphaFoldDB" id="A0A7G7CLW8"/>